<comment type="caution">
    <text evidence="7">The sequence shown here is derived from an EMBL/GenBank/DDBJ whole genome shotgun (WGS) entry which is preliminary data.</text>
</comment>
<dbReference type="PROSITE" id="PS50977">
    <property type="entry name" value="HTH_TETR_2"/>
    <property type="match status" value="1"/>
</dbReference>
<evidence type="ECO:0000256" key="4">
    <source>
        <dbReference type="PROSITE-ProRule" id="PRU00335"/>
    </source>
</evidence>
<dbReference type="InterPro" id="IPR050109">
    <property type="entry name" value="HTH-type_TetR-like_transc_reg"/>
</dbReference>
<keyword evidence="3" id="KW-0804">Transcription</keyword>
<dbReference type="AlphaFoldDB" id="A0A6P2CBC3"/>
<evidence type="ECO:0000259" key="6">
    <source>
        <dbReference type="PROSITE" id="PS50977"/>
    </source>
</evidence>
<evidence type="ECO:0000313" key="8">
    <source>
        <dbReference type="Proteomes" id="UP000460272"/>
    </source>
</evidence>
<evidence type="ECO:0000313" key="7">
    <source>
        <dbReference type="EMBL" id="TVZ06893.1"/>
    </source>
</evidence>
<sequence length="213" mass="22957">MGGQPVVPALRKRGRPTAAERRARENEILTAALGVFLRSGYGASTLDELAAAAQVTKRTLYAYYGDKSGLFTAMVRDLAAAVSLDASADRDTLETLAARIVSRVHSDELVALHQLVIGESGRFPELALILHSNGDARHIARLAEHIRAERSPEAGHLAEPLFSLLLGERHRRRLLGIDPAPTPAQAAAHAHAAIKQLGLGLRLLGLRLLRTQL</sequence>
<dbReference type="GO" id="GO:0003700">
    <property type="term" value="F:DNA-binding transcription factor activity"/>
    <property type="evidence" value="ECO:0007669"/>
    <property type="project" value="TreeGrafter"/>
</dbReference>
<name>A0A6P2CBC3_9ACTN</name>
<keyword evidence="1" id="KW-0805">Transcription regulation</keyword>
<dbReference type="Gene3D" id="1.10.357.10">
    <property type="entry name" value="Tetracycline Repressor, domain 2"/>
    <property type="match status" value="1"/>
</dbReference>
<evidence type="ECO:0000256" key="3">
    <source>
        <dbReference type="ARBA" id="ARBA00023163"/>
    </source>
</evidence>
<gene>
    <name evidence="7" type="ORF">EAS64_06020</name>
</gene>
<dbReference type="PANTHER" id="PTHR30055:SF234">
    <property type="entry name" value="HTH-TYPE TRANSCRIPTIONAL REGULATOR BETI"/>
    <property type="match status" value="1"/>
</dbReference>
<dbReference type="PANTHER" id="PTHR30055">
    <property type="entry name" value="HTH-TYPE TRANSCRIPTIONAL REGULATOR RUTR"/>
    <property type="match status" value="1"/>
</dbReference>
<dbReference type="Pfam" id="PF00440">
    <property type="entry name" value="TetR_N"/>
    <property type="match status" value="1"/>
</dbReference>
<dbReference type="RefSeq" id="WP_145851649.1">
    <property type="nucleotide sequence ID" value="NZ_RPFW01000001.1"/>
</dbReference>
<dbReference type="EMBL" id="RPFW01000001">
    <property type="protein sequence ID" value="TVZ06893.1"/>
    <property type="molecule type" value="Genomic_DNA"/>
</dbReference>
<dbReference type="GO" id="GO:0000976">
    <property type="term" value="F:transcription cis-regulatory region binding"/>
    <property type="evidence" value="ECO:0007669"/>
    <property type="project" value="TreeGrafter"/>
</dbReference>
<keyword evidence="8" id="KW-1185">Reference proteome</keyword>
<evidence type="ECO:0000256" key="2">
    <source>
        <dbReference type="ARBA" id="ARBA00023125"/>
    </source>
</evidence>
<dbReference type="SUPFAM" id="SSF46689">
    <property type="entry name" value="Homeodomain-like"/>
    <property type="match status" value="1"/>
</dbReference>
<dbReference type="PRINTS" id="PR00455">
    <property type="entry name" value="HTHTETR"/>
</dbReference>
<dbReference type="InterPro" id="IPR001647">
    <property type="entry name" value="HTH_TetR"/>
</dbReference>
<dbReference type="Proteomes" id="UP000460272">
    <property type="component" value="Unassembled WGS sequence"/>
</dbReference>
<feature type="DNA-binding region" description="H-T-H motif" evidence="4">
    <location>
        <begin position="45"/>
        <end position="64"/>
    </location>
</feature>
<reference evidence="7 8" key="1">
    <citation type="submission" date="2018-11" db="EMBL/GenBank/DDBJ databases">
        <title>Trebonia kvetii gen.nov., sp.nov., a novel acidophilic actinobacterium, and proposal of the new actinobacterial family Treboniaceae fam. nov.</title>
        <authorList>
            <person name="Rapoport D."/>
            <person name="Sagova-Mareckova M."/>
            <person name="Sedlacek I."/>
            <person name="Provaznik J."/>
            <person name="Kralova S."/>
            <person name="Pavlinic D."/>
            <person name="Benes V."/>
            <person name="Kopecky J."/>
        </authorList>
    </citation>
    <scope>NUCLEOTIDE SEQUENCE [LARGE SCALE GENOMIC DNA]</scope>
    <source>
        <strain evidence="7 8">15Tr583</strain>
    </source>
</reference>
<organism evidence="7 8">
    <name type="scientific">Trebonia kvetii</name>
    <dbReference type="NCBI Taxonomy" id="2480626"/>
    <lineage>
        <taxon>Bacteria</taxon>
        <taxon>Bacillati</taxon>
        <taxon>Actinomycetota</taxon>
        <taxon>Actinomycetes</taxon>
        <taxon>Streptosporangiales</taxon>
        <taxon>Treboniaceae</taxon>
        <taxon>Trebonia</taxon>
    </lineage>
</organism>
<protein>
    <submittedName>
        <fullName evidence="7">TetR/AcrR family transcriptional regulator</fullName>
    </submittedName>
</protein>
<dbReference type="InterPro" id="IPR009057">
    <property type="entry name" value="Homeodomain-like_sf"/>
</dbReference>
<evidence type="ECO:0000256" key="5">
    <source>
        <dbReference type="SAM" id="MobiDB-lite"/>
    </source>
</evidence>
<feature type="region of interest" description="Disordered" evidence="5">
    <location>
        <begin position="1"/>
        <end position="21"/>
    </location>
</feature>
<feature type="domain" description="HTH tetR-type" evidence="6">
    <location>
        <begin position="22"/>
        <end position="82"/>
    </location>
</feature>
<dbReference type="Pfam" id="PF14246">
    <property type="entry name" value="TetR_C_7"/>
    <property type="match status" value="1"/>
</dbReference>
<accession>A0A6P2CBC3</accession>
<dbReference type="InterPro" id="IPR039536">
    <property type="entry name" value="TetR_C_Proteobacteria"/>
</dbReference>
<evidence type="ECO:0000256" key="1">
    <source>
        <dbReference type="ARBA" id="ARBA00023015"/>
    </source>
</evidence>
<dbReference type="OrthoDB" id="7186128at2"/>
<keyword evidence="2 4" id="KW-0238">DNA-binding</keyword>
<proteinExistence type="predicted"/>